<dbReference type="AlphaFoldDB" id="A0A5C0VHM7"/>
<dbReference type="PANTHER" id="PTHR45339:SF1">
    <property type="entry name" value="HYBRID SIGNAL TRANSDUCTION HISTIDINE KINASE J"/>
    <property type="match status" value="1"/>
</dbReference>
<evidence type="ECO:0000256" key="3">
    <source>
        <dbReference type="PROSITE-ProRule" id="PRU00169"/>
    </source>
</evidence>
<dbReference type="SMART" id="SM00448">
    <property type="entry name" value="REC"/>
    <property type="match status" value="1"/>
</dbReference>
<evidence type="ECO:0000256" key="2">
    <source>
        <dbReference type="ARBA" id="ARBA00023012"/>
    </source>
</evidence>
<dbReference type="Proteomes" id="UP000323653">
    <property type="component" value="Chromosome"/>
</dbReference>
<dbReference type="CDD" id="cd17546">
    <property type="entry name" value="REC_hyHK_CKI1_RcsC-like"/>
    <property type="match status" value="1"/>
</dbReference>
<reference evidence="5 6" key="1">
    <citation type="submission" date="2019-08" db="EMBL/GenBank/DDBJ databases">
        <title>Pedobacter sp. nov., isolated from Han river, South Korea.</title>
        <authorList>
            <person name="Lee D.-H."/>
            <person name="Kim Y.-S."/>
            <person name="Hwang E.-M."/>
            <person name="Le Tran T.C."/>
            <person name="Cha C.-J."/>
        </authorList>
    </citation>
    <scope>NUCLEOTIDE SEQUENCE [LARGE SCALE GENOMIC DNA]</scope>
    <source>
        <strain evidence="5 6">CJ43</strain>
    </source>
</reference>
<accession>A0A5C0VHM7</accession>
<dbReference type="InterPro" id="IPR011006">
    <property type="entry name" value="CheY-like_superfamily"/>
</dbReference>
<dbReference type="PANTHER" id="PTHR45339">
    <property type="entry name" value="HYBRID SIGNAL TRANSDUCTION HISTIDINE KINASE J"/>
    <property type="match status" value="1"/>
</dbReference>
<name>A0A5C0VHM7_9SPHI</name>
<gene>
    <name evidence="5" type="ORF">FYC62_11495</name>
</gene>
<keyword evidence="2" id="KW-0902">Two-component regulatory system</keyword>
<dbReference type="GO" id="GO:0000160">
    <property type="term" value="P:phosphorelay signal transduction system"/>
    <property type="evidence" value="ECO:0007669"/>
    <property type="project" value="UniProtKB-KW"/>
</dbReference>
<evidence type="ECO:0000313" key="5">
    <source>
        <dbReference type="EMBL" id="QEK52188.1"/>
    </source>
</evidence>
<feature type="modified residue" description="4-aspartylphosphate" evidence="3">
    <location>
        <position position="55"/>
    </location>
</feature>
<feature type="domain" description="Response regulatory" evidence="4">
    <location>
        <begin position="6"/>
        <end position="124"/>
    </location>
</feature>
<dbReference type="InterPro" id="IPR001789">
    <property type="entry name" value="Sig_transdc_resp-reg_receiver"/>
</dbReference>
<dbReference type="EMBL" id="CP043329">
    <property type="protein sequence ID" value="QEK52188.1"/>
    <property type="molecule type" value="Genomic_DNA"/>
</dbReference>
<dbReference type="KEGG" id="pej:FYC62_11495"/>
<dbReference type="SUPFAM" id="SSF52172">
    <property type="entry name" value="CheY-like"/>
    <property type="match status" value="1"/>
</dbReference>
<dbReference type="RefSeq" id="WP_149075009.1">
    <property type="nucleotide sequence ID" value="NZ_CP043329.1"/>
</dbReference>
<organism evidence="5 6">
    <name type="scientific">Pedobacter aquae</name>
    <dbReference type="NCBI Taxonomy" id="2605747"/>
    <lineage>
        <taxon>Bacteria</taxon>
        <taxon>Pseudomonadati</taxon>
        <taxon>Bacteroidota</taxon>
        <taxon>Sphingobacteriia</taxon>
        <taxon>Sphingobacteriales</taxon>
        <taxon>Sphingobacteriaceae</taxon>
        <taxon>Pedobacter</taxon>
    </lineage>
</organism>
<proteinExistence type="predicted"/>
<keyword evidence="1 3" id="KW-0597">Phosphoprotein</keyword>
<evidence type="ECO:0000259" key="4">
    <source>
        <dbReference type="PROSITE" id="PS50110"/>
    </source>
</evidence>
<dbReference type="Gene3D" id="3.40.50.2300">
    <property type="match status" value="1"/>
</dbReference>
<evidence type="ECO:0000313" key="6">
    <source>
        <dbReference type="Proteomes" id="UP000323653"/>
    </source>
</evidence>
<sequence>MTYQKKILIVDDNDINKLLIKKMLSRFELDMDFASNGQEAYDMILTKVYDIVLMDVHMPILSGLEATRKIRAQEDLYFKELPIIALTSCIMPTDIDEVYEYGMNDYQSKPFKTEELLEKIERLRLVK</sequence>
<dbReference type="Pfam" id="PF00072">
    <property type="entry name" value="Response_reg"/>
    <property type="match status" value="1"/>
</dbReference>
<dbReference type="PROSITE" id="PS50110">
    <property type="entry name" value="RESPONSE_REGULATORY"/>
    <property type="match status" value="1"/>
</dbReference>
<evidence type="ECO:0000256" key="1">
    <source>
        <dbReference type="ARBA" id="ARBA00022553"/>
    </source>
</evidence>
<keyword evidence="6" id="KW-1185">Reference proteome</keyword>
<protein>
    <submittedName>
        <fullName evidence="5">Response regulator</fullName>
    </submittedName>
</protein>